<dbReference type="EMBL" id="JAVIDL010000018">
    <property type="protein sequence ID" value="MDQ8936106.1"/>
    <property type="molecule type" value="Genomic_DNA"/>
</dbReference>
<evidence type="ECO:0000256" key="1">
    <source>
        <dbReference type="SAM" id="MobiDB-lite"/>
    </source>
</evidence>
<protein>
    <submittedName>
        <fullName evidence="2">Uncharacterized protein</fullName>
    </submittedName>
</protein>
<comment type="caution">
    <text evidence="2">The sequence shown here is derived from an EMBL/GenBank/DDBJ whole genome shotgun (WGS) entry which is preliminary data.</text>
</comment>
<feature type="region of interest" description="Disordered" evidence="1">
    <location>
        <begin position="62"/>
        <end position="127"/>
    </location>
</feature>
<evidence type="ECO:0000313" key="3">
    <source>
        <dbReference type="Proteomes" id="UP001243844"/>
    </source>
</evidence>
<accession>A0AAW8J7J5</accession>
<feature type="compositionally biased region" description="Low complexity" evidence="1">
    <location>
        <begin position="69"/>
        <end position="113"/>
    </location>
</feature>
<reference evidence="2" key="1">
    <citation type="submission" date="2023-08" db="EMBL/GenBank/DDBJ databases">
        <title>Emergence of clinically-relevant ST2 carbapenem-resistant Acinetobacter baumannii strains in hospital sewages in Zhejiang, East of China.</title>
        <authorList>
            <person name="Kaichao C."/>
            <person name="Zhang R."/>
        </authorList>
    </citation>
    <scope>NUCLEOTIDE SEQUENCE</scope>
    <source>
        <strain evidence="2">M-RB-37</strain>
    </source>
</reference>
<dbReference type="AlphaFoldDB" id="A0AAW8J7J5"/>
<proteinExistence type="predicted"/>
<gene>
    <name evidence="2" type="ORF">RFH47_10225</name>
</gene>
<dbReference type="RefSeq" id="WP_308981563.1">
    <property type="nucleotide sequence ID" value="NZ_JAVIDL010000018.1"/>
</dbReference>
<dbReference type="Proteomes" id="UP001243844">
    <property type="component" value="Unassembled WGS sequence"/>
</dbReference>
<name>A0AAW8J7J5_9GAMM</name>
<sequence>MQLKLIPYFLGLSIFSLTVYAEPPLRAGDTLESLSKVSIQTSVNGQPGSIQDLVDSGQIQVIQGSEHNPSTTTLESTPSQTSEQSSTPDLFTEPTSPQSNTTIPSNNSPSTSSDAINSEPEVHPAHP</sequence>
<organism evidence="2 3">
    <name type="scientific">Acinetobacter rudis</name>
    <dbReference type="NCBI Taxonomy" id="632955"/>
    <lineage>
        <taxon>Bacteria</taxon>
        <taxon>Pseudomonadati</taxon>
        <taxon>Pseudomonadota</taxon>
        <taxon>Gammaproteobacteria</taxon>
        <taxon>Moraxellales</taxon>
        <taxon>Moraxellaceae</taxon>
        <taxon>Acinetobacter</taxon>
    </lineage>
</organism>
<evidence type="ECO:0000313" key="2">
    <source>
        <dbReference type="EMBL" id="MDQ8936106.1"/>
    </source>
</evidence>